<evidence type="ECO:0000313" key="2">
    <source>
        <dbReference type="EMBL" id="KAG2560544.1"/>
    </source>
</evidence>
<keyword evidence="3" id="KW-1185">Reference proteome</keyword>
<name>A0A8T0PQY6_PANVG</name>
<accession>A0A8T0PQY6</accession>
<feature type="region of interest" description="Disordered" evidence="1">
    <location>
        <begin position="306"/>
        <end position="342"/>
    </location>
</feature>
<proteinExistence type="predicted"/>
<dbReference type="GO" id="GO:0032196">
    <property type="term" value="P:transposition"/>
    <property type="evidence" value="ECO:0007669"/>
    <property type="project" value="InterPro"/>
</dbReference>
<dbReference type="Proteomes" id="UP000823388">
    <property type="component" value="Chromosome 8K"/>
</dbReference>
<gene>
    <name evidence="2" type="ORF">PVAP13_8KG097800</name>
</gene>
<evidence type="ECO:0000256" key="1">
    <source>
        <dbReference type="SAM" id="MobiDB-lite"/>
    </source>
</evidence>
<evidence type="ECO:0000313" key="3">
    <source>
        <dbReference type="Proteomes" id="UP000823388"/>
    </source>
</evidence>
<comment type="caution">
    <text evidence="2">The sequence shown here is derived from an EMBL/GenBank/DDBJ whole genome shotgun (WGS) entry which is preliminary data.</text>
</comment>
<protein>
    <submittedName>
        <fullName evidence="2">Uncharacterized protein</fullName>
    </submittedName>
</protein>
<feature type="compositionally biased region" description="Polar residues" evidence="1">
    <location>
        <begin position="17"/>
        <end position="31"/>
    </location>
</feature>
<organism evidence="2 3">
    <name type="scientific">Panicum virgatum</name>
    <name type="common">Blackwell switchgrass</name>
    <dbReference type="NCBI Taxonomy" id="38727"/>
    <lineage>
        <taxon>Eukaryota</taxon>
        <taxon>Viridiplantae</taxon>
        <taxon>Streptophyta</taxon>
        <taxon>Embryophyta</taxon>
        <taxon>Tracheophyta</taxon>
        <taxon>Spermatophyta</taxon>
        <taxon>Magnoliopsida</taxon>
        <taxon>Liliopsida</taxon>
        <taxon>Poales</taxon>
        <taxon>Poaceae</taxon>
        <taxon>PACMAD clade</taxon>
        <taxon>Panicoideae</taxon>
        <taxon>Panicodae</taxon>
        <taxon>Paniceae</taxon>
        <taxon>Panicinae</taxon>
        <taxon>Panicum</taxon>
        <taxon>Panicum sect. Hiantes</taxon>
    </lineage>
</organism>
<feature type="compositionally biased region" description="Acidic residues" evidence="1">
    <location>
        <begin position="309"/>
        <end position="327"/>
    </location>
</feature>
<dbReference type="AlphaFoldDB" id="A0A8T0PQY6"/>
<reference evidence="2" key="1">
    <citation type="submission" date="2020-05" db="EMBL/GenBank/DDBJ databases">
        <title>WGS assembly of Panicum virgatum.</title>
        <authorList>
            <person name="Lovell J.T."/>
            <person name="Jenkins J."/>
            <person name="Shu S."/>
            <person name="Juenger T.E."/>
            <person name="Schmutz J."/>
        </authorList>
    </citation>
    <scope>NUCLEOTIDE SEQUENCE</scope>
    <source>
        <strain evidence="2">AP13</strain>
    </source>
</reference>
<dbReference type="InterPro" id="IPR039266">
    <property type="entry name" value="EN-1/SPM"/>
</dbReference>
<sequence>MARGIRHARINRAMARSASQRISASHGSATTGRKPGPQTKLALPLPGTKVALVPSGDQQFSYVNYKPPYKYTTQLGVILKREYLGLVEDKDEDGTVIGDPRLALDWGDYFLSTPDELGVTSGDRVLSEFWRLFEVAEDKQQEADRVLEIYLKKRVSDVMYQARVDSVKVYYAKRDQILDDTLARPIELEYGQYLDGWLKWCDDEVWPKLYRYWCLEEFKRKRKRGQACRLSCEDSAQNRGGSRPFTETQQVLKARFGPEKATPLNVYVVMKFGINGVDSNGSIGPIRSRKVQKRVDDYIAGVRSIARTEDEDENHEGMGVEDEELGEEQQPRRLEPEQQPHLNGKVLYDMSGSTPHGHFPIGNGAVINWETICTYSYYRN</sequence>
<dbReference type="PANTHER" id="PTHR33157:SF5">
    <property type="entry name" value="OS09G0314100 PROTEIN"/>
    <property type="match status" value="1"/>
</dbReference>
<feature type="region of interest" description="Disordered" evidence="1">
    <location>
        <begin position="13"/>
        <end position="40"/>
    </location>
</feature>
<feature type="compositionally biased region" description="Basic and acidic residues" evidence="1">
    <location>
        <begin position="329"/>
        <end position="338"/>
    </location>
</feature>
<dbReference type="PANTHER" id="PTHR33157">
    <property type="entry name" value="AUTONOMOUS TRANSPOSABLE ELEMENT EN-1 MOSAIC PROTEIN-RELATED"/>
    <property type="match status" value="1"/>
</dbReference>
<dbReference type="EMBL" id="CM029051">
    <property type="protein sequence ID" value="KAG2560544.1"/>
    <property type="molecule type" value="Genomic_DNA"/>
</dbReference>